<gene>
    <name evidence="3" type="primary">gbpA</name>
    <name evidence="3" type="ORF">C7M51_00089</name>
</gene>
<keyword evidence="1" id="KW-0732">Signal</keyword>
<evidence type="ECO:0000313" key="3">
    <source>
        <dbReference type="EMBL" id="QHM69836.1"/>
    </source>
</evidence>
<dbReference type="EMBL" id="CP028271">
    <property type="protein sequence ID" value="QHM69836.1"/>
    <property type="molecule type" value="Genomic_DNA"/>
</dbReference>
<organism evidence="3 4">
    <name type="scientific">Mixta intestinalis</name>
    <dbReference type="NCBI Taxonomy" id="1615494"/>
    <lineage>
        <taxon>Bacteria</taxon>
        <taxon>Pseudomonadati</taxon>
        <taxon>Pseudomonadota</taxon>
        <taxon>Gammaproteobacteria</taxon>
        <taxon>Enterobacterales</taxon>
        <taxon>Erwiniaceae</taxon>
        <taxon>Mixta</taxon>
    </lineage>
</organism>
<dbReference type="AlphaFoldDB" id="A0A6P1PTQ1"/>
<dbReference type="PANTHER" id="PTHR34823:SF1">
    <property type="entry name" value="CHITIN-BINDING TYPE-4 DOMAIN-CONTAINING PROTEIN"/>
    <property type="match status" value="1"/>
</dbReference>
<dbReference type="PANTHER" id="PTHR34823">
    <property type="entry name" value="GLCNAC-BINDING PROTEIN A"/>
    <property type="match status" value="1"/>
</dbReference>
<name>A0A6P1PTQ1_9GAMM</name>
<evidence type="ECO:0000259" key="2">
    <source>
        <dbReference type="Pfam" id="PF03067"/>
    </source>
</evidence>
<dbReference type="InterPro" id="IPR014756">
    <property type="entry name" value="Ig_E-set"/>
</dbReference>
<accession>A0A6P1PTQ1</accession>
<feature type="domain" description="Chitin-binding type-4" evidence="2">
    <location>
        <begin position="15"/>
        <end position="201"/>
    </location>
</feature>
<dbReference type="InterPro" id="IPR051024">
    <property type="entry name" value="GlcNAc_Chitin_IntDeg"/>
</dbReference>
<sequence>MENKNKTVNGIMPMHGHVFSPKSRAYFAWEEGKLDNGALNQREAGKFFPATKAGLRDSLVSDDVVNNMPPADGKIASAGQDVGQFLDEPGTHWKKHTVHAGEKMTISWDYSAKHLTRRWNYFITREDWNPQQPLSRAQFEATPFYQHELTAHPFWEKNEELTPPSPTVHEMKLPQRSGYHVILAVWEIADTGNAFYQVIDVDFV</sequence>
<dbReference type="OrthoDB" id="3675244at2"/>
<protein>
    <submittedName>
        <fullName evidence="3">GlcNAc-binding protein A</fullName>
    </submittedName>
</protein>
<dbReference type="RefSeq" id="WP_160619659.1">
    <property type="nucleotide sequence ID" value="NZ_CP028271.1"/>
</dbReference>
<keyword evidence="4" id="KW-1185">Reference proteome</keyword>
<dbReference type="KEGG" id="mint:C7M51_00089"/>
<evidence type="ECO:0000256" key="1">
    <source>
        <dbReference type="ARBA" id="ARBA00022729"/>
    </source>
</evidence>
<dbReference type="InterPro" id="IPR004302">
    <property type="entry name" value="Cellulose/chitin-bd_N"/>
</dbReference>
<dbReference type="Pfam" id="PF03067">
    <property type="entry name" value="LPMO_10"/>
    <property type="match status" value="1"/>
</dbReference>
<reference evidence="3 4" key="1">
    <citation type="submission" date="2018-03" db="EMBL/GenBank/DDBJ databases">
        <title>Pantoea intestinalis SRCM103226 isolated form the mealworm.</title>
        <authorList>
            <person name="Jeong D.-Y."/>
            <person name="Kim J.W."/>
        </authorList>
    </citation>
    <scope>NUCLEOTIDE SEQUENCE [LARGE SCALE GENOMIC DNA]</scope>
    <source>
        <strain evidence="3 4">SRCM103226</strain>
    </source>
</reference>
<evidence type="ECO:0000313" key="4">
    <source>
        <dbReference type="Proteomes" id="UP000464053"/>
    </source>
</evidence>
<dbReference type="Gene3D" id="2.70.50.50">
    <property type="entry name" value="chitin-binding protein cbp21"/>
    <property type="match status" value="1"/>
</dbReference>
<dbReference type="Proteomes" id="UP000464053">
    <property type="component" value="Chromosome"/>
</dbReference>
<proteinExistence type="predicted"/>
<dbReference type="SUPFAM" id="SSF81296">
    <property type="entry name" value="E set domains"/>
    <property type="match status" value="1"/>
</dbReference>
<dbReference type="CDD" id="cd21177">
    <property type="entry name" value="LPMO_AA10"/>
    <property type="match status" value="1"/>
</dbReference>